<evidence type="ECO:0000313" key="3">
    <source>
        <dbReference type="EMBL" id="MDU0342696.1"/>
    </source>
</evidence>
<evidence type="ECO:0000313" key="4">
    <source>
        <dbReference type="Proteomes" id="UP001254257"/>
    </source>
</evidence>
<dbReference type="RefSeq" id="WP_316020460.1">
    <property type="nucleotide sequence ID" value="NZ_JAWDID010000046.1"/>
</dbReference>
<protein>
    <submittedName>
        <fullName evidence="3">Uncharacterized protein</fullName>
    </submittedName>
</protein>
<accession>A0ABU3SDC3</accession>
<evidence type="ECO:0000256" key="2">
    <source>
        <dbReference type="SAM" id="SignalP"/>
    </source>
</evidence>
<name>A0ABU3SDC3_9HYPH</name>
<evidence type="ECO:0000256" key="1">
    <source>
        <dbReference type="SAM" id="MobiDB-lite"/>
    </source>
</evidence>
<feature type="compositionally biased region" description="Low complexity" evidence="1">
    <location>
        <begin position="131"/>
        <end position="143"/>
    </location>
</feature>
<comment type="caution">
    <text evidence="3">The sequence shown here is derived from an EMBL/GenBank/DDBJ whole genome shotgun (WGS) entry which is preliminary data.</text>
</comment>
<reference evidence="3 4" key="1">
    <citation type="submission" date="2023-09" db="EMBL/GenBank/DDBJ databases">
        <title>Whole genome shotgun sequencing (WGS) of Bosea sp. ZW T0_25, isolated from stored onions (Allium cepa).</title>
        <authorList>
            <person name="Stoll D.A."/>
            <person name="Huch M."/>
        </authorList>
    </citation>
    <scope>NUCLEOTIDE SEQUENCE [LARGE SCALE GENOMIC DNA]</scope>
    <source>
        <strain evidence="3 4">ZW T0_25</strain>
    </source>
</reference>
<organism evidence="3 4">
    <name type="scientific">Bosea rubneri</name>
    <dbReference type="NCBI Taxonomy" id="3075434"/>
    <lineage>
        <taxon>Bacteria</taxon>
        <taxon>Pseudomonadati</taxon>
        <taxon>Pseudomonadota</taxon>
        <taxon>Alphaproteobacteria</taxon>
        <taxon>Hyphomicrobiales</taxon>
        <taxon>Boseaceae</taxon>
        <taxon>Bosea</taxon>
    </lineage>
</organism>
<keyword evidence="2" id="KW-0732">Signal</keyword>
<keyword evidence="4" id="KW-1185">Reference proteome</keyword>
<dbReference type="PROSITE" id="PS51318">
    <property type="entry name" value="TAT"/>
    <property type="match status" value="1"/>
</dbReference>
<proteinExistence type="predicted"/>
<gene>
    <name evidence="3" type="ORF">RKE40_22590</name>
</gene>
<dbReference type="EMBL" id="JAWDID010000046">
    <property type="protein sequence ID" value="MDU0342696.1"/>
    <property type="molecule type" value="Genomic_DNA"/>
</dbReference>
<dbReference type="InterPro" id="IPR006311">
    <property type="entry name" value="TAT_signal"/>
</dbReference>
<feature type="signal peptide" evidence="2">
    <location>
        <begin position="1"/>
        <end position="29"/>
    </location>
</feature>
<feature type="region of interest" description="Disordered" evidence="1">
    <location>
        <begin position="131"/>
        <end position="166"/>
    </location>
</feature>
<feature type="chain" id="PRO_5047376233" evidence="2">
    <location>
        <begin position="30"/>
        <end position="166"/>
    </location>
</feature>
<dbReference type="Proteomes" id="UP001254257">
    <property type="component" value="Unassembled WGS sequence"/>
</dbReference>
<sequence length="166" mass="17420">MRSGTMRRYATLKLAAALAGAGLVGASLAQPALAQSPSGCENMQKLLQERQSIVQSLNASSKAKRKLTPQQACGTLGRLVNNGNATLKFATANQDWCQIPPSFIDGMKADNEKAAAVRNQACDAVKQHAAMQRKAQQQAQQQQGGNPFGGSDSLTGGPMRVPQGAL</sequence>